<dbReference type="InterPro" id="IPR036770">
    <property type="entry name" value="Ankyrin_rpt-contain_sf"/>
</dbReference>
<evidence type="ECO:0000256" key="4">
    <source>
        <dbReference type="ARBA" id="ARBA00022679"/>
    </source>
</evidence>
<keyword evidence="5" id="KW-0479">Metal-binding</keyword>
<evidence type="ECO:0000256" key="11">
    <source>
        <dbReference type="PROSITE-ProRule" id="PRU00023"/>
    </source>
</evidence>
<feature type="repeat" description="ANK" evidence="11">
    <location>
        <begin position="510"/>
        <end position="543"/>
    </location>
</feature>
<feature type="domain" description="ZZ-type" evidence="14">
    <location>
        <begin position="114"/>
        <end position="168"/>
    </location>
</feature>
<dbReference type="SUPFAM" id="SSF57850">
    <property type="entry name" value="RING/U-box"/>
    <property type="match status" value="1"/>
</dbReference>
<keyword evidence="6" id="KW-0677">Repeat</keyword>
<dbReference type="PANTHER" id="PTHR24171">
    <property type="entry name" value="ANKYRIN REPEAT DOMAIN-CONTAINING PROTEIN 39-RELATED"/>
    <property type="match status" value="1"/>
</dbReference>
<dbReference type="PRINTS" id="PR01415">
    <property type="entry name" value="ANKYRIN"/>
</dbReference>
<reference evidence="16 17" key="1">
    <citation type="submission" date="2022-05" db="EMBL/GenBank/DDBJ databases">
        <authorList>
            <consortium name="Genoscope - CEA"/>
            <person name="William W."/>
        </authorList>
    </citation>
    <scope>NUCLEOTIDE SEQUENCE [LARGE SCALE GENOMIC DNA]</scope>
</reference>
<dbReference type="PROSITE" id="PS51416">
    <property type="entry name" value="MIB_HERC2"/>
    <property type="match status" value="1"/>
</dbReference>
<evidence type="ECO:0000256" key="9">
    <source>
        <dbReference type="ARBA" id="ARBA00022833"/>
    </source>
</evidence>
<keyword evidence="4" id="KW-0808">Transferase</keyword>
<feature type="repeat" description="ANK" evidence="11">
    <location>
        <begin position="355"/>
        <end position="384"/>
    </location>
</feature>
<feature type="region of interest" description="Disordered" evidence="13">
    <location>
        <begin position="240"/>
        <end position="278"/>
    </location>
</feature>
<keyword evidence="10 11" id="KW-0040">ANK repeat</keyword>
<keyword evidence="8" id="KW-0833">Ubl conjugation pathway</keyword>
<evidence type="ECO:0000256" key="5">
    <source>
        <dbReference type="ARBA" id="ARBA00022723"/>
    </source>
</evidence>
<evidence type="ECO:0000259" key="14">
    <source>
        <dbReference type="PROSITE" id="PS50135"/>
    </source>
</evidence>
<evidence type="ECO:0000313" key="17">
    <source>
        <dbReference type="Proteomes" id="UP001159428"/>
    </source>
</evidence>
<evidence type="ECO:0000256" key="10">
    <source>
        <dbReference type="ARBA" id="ARBA00023043"/>
    </source>
</evidence>
<dbReference type="SMART" id="SM00291">
    <property type="entry name" value="ZnF_ZZ"/>
    <property type="match status" value="1"/>
</dbReference>
<dbReference type="GO" id="GO:0004842">
    <property type="term" value="F:ubiquitin-protein transferase activity"/>
    <property type="evidence" value="ECO:0007669"/>
    <property type="project" value="InterPro"/>
</dbReference>
<dbReference type="SUPFAM" id="SSF159034">
    <property type="entry name" value="Mib/herc2 domain-like"/>
    <property type="match status" value="1"/>
</dbReference>
<dbReference type="Gene3D" id="1.25.40.20">
    <property type="entry name" value="Ankyrin repeat-containing domain"/>
    <property type="match status" value="4"/>
</dbReference>
<feature type="repeat" description="ANK" evidence="11">
    <location>
        <begin position="610"/>
        <end position="642"/>
    </location>
</feature>
<dbReference type="Pfam" id="PF06701">
    <property type="entry name" value="MIB_HERC2"/>
    <property type="match status" value="1"/>
</dbReference>
<comment type="subcellular location">
    <subcellularLocation>
        <location evidence="1">Cytoplasm</location>
    </subcellularLocation>
</comment>
<feature type="repeat" description="ANK" evidence="11">
    <location>
        <begin position="319"/>
        <end position="351"/>
    </location>
</feature>
<dbReference type="InterPro" id="IPR002110">
    <property type="entry name" value="Ankyrin_rpt"/>
</dbReference>
<evidence type="ECO:0000259" key="15">
    <source>
        <dbReference type="PROSITE" id="PS51416"/>
    </source>
</evidence>
<proteinExistence type="predicted"/>
<dbReference type="GO" id="GO:0008270">
    <property type="term" value="F:zinc ion binding"/>
    <property type="evidence" value="ECO:0007669"/>
    <property type="project" value="UniProtKB-KW"/>
</dbReference>
<keyword evidence="17" id="KW-1185">Reference proteome</keyword>
<keyword evidence="3" id="KW-0963">Cytoplasm</keyword>
<evidence type="ECO:0000256" key="12">
    <source>
        <dbReference type="PROSITE-ProRule" id="PRU00228"/>
    </source>
</evidence>
<evidence type="ECO:0000313" key="16">
    <source>
        <dbReference type="EMBL" id="CAH3158411.1"/>
    </source>
</evidence>
<evidence type="ECO:0000256" key="13">
    <source>
        <dbReference type="SAM" id="MobiDB-lite"/>
    </source>
</evidence>
<protein>
    <recommendedName>
        <fullName evidence="18">RING-type E3 ubiquitin transferase</fullName>
    </recommendedName>
</protein>
<dbReference type="GO" id="GO:0070531">
    <property type="term" value="C:BRCA1-A complex"/>
    <property type="evidence" value="ECO:0007669"/>
    <property type="project" value="TreeGrafter"/>
</dbReference>
<feature type="repeat" description="ANK" evidence="11">
    <location>
        <begin position="754"/>
        <end position="788"/>
    </location>
</feature>
<dbReference type="Gene3D" id="3.30.60.90">
    <property type="match status" value="1"/>
</dbReference>
<evidence type="ECO:0000256" key="6">
    <source>
        <dbReference type="ARBA" id="ARBA00022737"/>
    </source>
</evidence>
<keyword evidence="9" id="KW-0862">Zinc</keyword>
<keyword evidence="7 12" id="KW-0863">Zinc-finger</keyword>
<dbReference type="GO" id="GO:0005737">
    <property type="term" value="C:cytoplasm"/>
    <property type="evidence" value="ECO:0007669"/>
    <property type="project" value="UniProtKB-SubCell"/>
</dbReference>
<dbReference type="Pfam" id="PF00569">
    <property type="entry name" value="ZZ"/>
    <property type="match status" value="1"/>
</dbReference>
<evidence type="ECO:0000256" key="8">
    <source>
        <dbReference type="ARBA" id="ARBA00022786"/>
    </source>
</evidence>
<dbReference type="InterPro" id="IPR000433">
    <property type="entry name" value="Znf_ZZ"/>
</dbReference>
<comment type="caution">
    <text evidence="16">The sequence shown here is derived from an EMBL/GenBank/DDBJ whole genome shotgun (WGS) entry which is preliminary data.</text>
</comment>
<dbReference type="GO" id="GO:0085020">
    <property type="term" value="P:protein K6-linked ubiquitination"/>
    <property type="evidence" value="ECO:0007669"/>
    <property type="project" value="TreeGrafter"/>
</dbReference>
<dbReference type="InterPro" id="IPR037252">
    <property type="entry name" value="Mib_Herc2_sf"/>
</dbReference>
<dbReference type="Pfam" id="PF12796">
    <property type="entry name" value="Ank_2"/>
    <property type="match status" value="3"/>
</dbReference>
<feature type="repeat" description="ANK" evidence="11">
    <location>
        <begin position="643"/>
        <end position="675"/>
    </location>
</feature>
<evidence type="ECO:0000256" key="2">
    <source>
        <dbReference type="ARBA" id="ARBA00004906"/>
    </source>
</evidence>
<dbReference type="Gene3D" id="2.30.30.40">
    <property type="entry name" value="SH3 Domains"/>
    <property type="match status" value="2"/>
</dbReference>
<evidence type="ECO:0008006" key="18">
    <source>
        <dbReference type="Google" id="ProtNLM"/>
    </source>
</evidence>
<dbReference type="PROSITE" id="PS50135">
    <property type="entry name" value="ZF_ZZ_2"/>
    <property type="match status" value="1"/>
</dbReference>
<feature type="domain" description="MIB/HERC2" evidence="15">
    <location>
        <begin position="179"/>
        <end position="256"/>
    </location>
</feature>
<dbReference type="InterPro" id="IPR043145">
    <property type="entry name" value="Znf_ZZ_sf"/>
</dbReference>
<dbReference type="PROSITE" id="PS50088">
    <property type="entry name" value="ANK_REPEAT"/>
    <property type="match status" value="7"/>
</dbReference>
<comment type="pathway">
    <text evidence="2">Protein modification; protein ubiquitination.</text>
</comment>
<dbReference type="EMBL" id="CALNXJ010000067">
    <property type="protein sequence ID" value="CAH3158411.1"/>
    <property type="molecule type" value="Genomic_DNA"/>
</dbReference>
<organism evidence="16 17">
    <name type="scientific">Pocillopora meandrina</name>
    <dbReference type="NCBI Taxonomy" id="46732"/>
    <lineage>
        <taxon>Eukaryota</taxon>
        <taxon>Metazoa</taxon>
        <taxon>Cnidaria</taxon>
        <taxon>Anthozoa</taxon>
        <taxon>Hexacorallia</taxon>
        <taxon>Scleractinia</taxon>
        <taxon>Astrocoeniina</taxon>
        <taxon>Pocilloporidae</taxon>
        <taxon>Pocillopora</taxon>
    </lineage>
</organism>
<evidence type="ECO:0000256" key="3">
    <source>
        <dbReference type="ARBA" id="ARBA00022490"/>
    </source>
</evidence>
<evidence type="ECO:0000256" key="1">
    <source>
        <dbReference type="ARBA" id="ARBA00004496"/>
    </source>
</evidence>
<dbReference type="AlphaFoldDB" id="A0AAU9XV89"/>
<sequence>MPWSLNEVSYVEGDQFPQNETAHNCNSEEKSEFNNNSATNTFGIGLRVVPLHDWKSDEGDGASIPDGGLGTVVDFVKNAADTSKKMALVQWDNATRNGVYELCIFHMSSLGIKHEGVICRTCNQDPILGIRWNCLDCEGTSVDLCSACYMADEHCTAHAFWRYNSADDKGVCVYRRINTEGIRARGIFPGAQVVRGPDWEYGDTDGNSSGTVTNITCWRGSNAIAVHVLWEVGTKGTYRLGPDGKTSPDVEQSPDEPVTGLKSSSLTGEQEDSLVESRNRSIRPLLKVNQTQQTINFVENQSKILLRHTQFKIDGEGAARRSSLHRASINGDWHLVKRLLEDGQGVDQRDKFLLTPLHLASWYGHERVVELLLQHGADVNAVDSFQKTSLQKAERHNHCSIMKLLLKYGASQSYQQPLSLASLSKRAFLAIDQSSGFNMLQAAVYEGNYPTVVAASVYIDNFLEQMAMVRTLTSARSFPGKTALDIVSDLNKEGHAQIRQIYLDQKGCMATITELHKCADDGDVEKAVELVLKDGIDVNTEAEGNRTPLLWASLRSSSLYIKTLIDLGADTAFQREDQCTPLMMATHWNNYMAVYHLSMQQMNADVSCSTGHAALHVAVMKGFFHISNLLVRSGCNVTLKTKSGKTPLRLAVQNGHRHLVRLLLENNADANMRDESNANERLFLVRGNEKGRPAWYYIMVERSLLGLFLKRTHGGKLDVNNFGTIIRSGLGEPPSEAEITKNLNKSSEFRKDPIGKTPLHIACEIKNGNLEVIELLVKYGGEINARDGDGFTPLQTAAILGKMQTVTKLVELKADVNLTTKDGKDAADLAQMNEEPMIEEYLKLRRNSLMRIWNSLVKR</sequence>
<name>A0AAU9XV89_9CNID</name>
<dbReference type="InterPro" id="IPR010606">
    <property type="entry name" value="Mib_Herc2"/>
</dbReference>
<dbReference type="SMART" id="SM00248">
    <property type="entry name" value="ANK"/>
    <property type="match status" value="10"/>
</dbReference>
<dbReference type="GO" id="GO:0031436">
    <property type="term" value="C:BRCA1-BARD1 complex"/>
    <property type="evidence" value="ECO:0007669"/>
    <property type="project" value="TreeGrafter"/>
</dbReference>
<dbReference type="SUPFAM" id="SSF48403">
    <property type="entry name" value="Ankyrin repeat"/>
    <property type="match status" value="2"/>
</dbReference>
<dbReference type="PANTHER" id="PTHR24171:SF8">
    <property type="entry name" value="BRCA1-ASSOCIATED RING DOMAIN PROTEIN 1"/>
    <property type="match status" value="1"/>
</dbReference>
<dbReference type="Proteomes" id="UP001159428">
    <property type="component" value="Unassembled WGS sequence"/>
</dbReference>
<evidence type="ECO:0000256" key="7">
    <source>
        <dbReference type="ARBA" id="ARBA00022771"/>
    </source>
</evidence>
<accession>A0AAU9XV89</accession>
<gene>
    <name evidence="16" type="ORF">PMEA_00030456</name>
</gene>
<dbReference type="PROSITE" id="PS50297">
    <property type="entry name" value="ANK_REP_REGION"/>
    <property type="match status" value="6"/>
</dbReference>
<feature type="repeat" description="ANK" evidence="11">
    <location>
        <begin position="789"/>
        <end position="821"/>
    </location>
</feature>